<gene>
    <name evidence="1" type="ORF">ADIAG_02915</name>
</gene>
<dbReference type="Proteomes" id="UP000012015">
    <property type="component" value="Unassembled WGS sequence"/>
</dbReference>
<dbReference type="EMBL" id="AOCK01000009">
    <property type="protein sequence ID" value="EMQ97535.1"/>
    <property type="molecule type" value="Genomic_DNA"/>
</dbReference>
<comment type="caution">
    <text evidence="1">The sequence shown here is derived from an EMBL/GenBank/DDBJ whole genome shotgun (WGS) entry which is preliminary data.</text>
</comment>
<protein>
    <submittedName>
        <fullName evidence="1">Uncharacterized protein</fullName>
    </submittedName>
</protein>
<evidence type="ECO:0000313" key="1">
    <source>
        <dbReference type="EMBL" id="EMQ97535.1"/>
    </source>
</evidence>
<sequence length="51" mass="5651">MVSEAMRIGPGSRNPQELPGILVSETRRTHRKLCTAHLCCQVFGVATEVNR</sequence>
<keyword evidence="2" id="KW-1185">Reference proteome</keyword>
<evidence type="ECO:0000313" key="2">
    <source>
        <dbReference type="Proteomes" id="UP000012015"/>
    </source>
</evidence>
<reference evidence="1 2" key="1">
    <citation type="journal article" date="2013" name="Genome Announc.">
        <title>Draft Genome Sequence of Arthrobacter gangotriensis Strain Lz1yT, Isolated from a Penguin Rookery Soil Sample Collected in Antarctica, near the Indian Station Dakshin Gangotri.</title>
        <authorList>
            <person name="Shivaji S."/>
            <person name="Ara S."/>
            <person name="Bandi S."/>
            <person name="Singh A."/>
            <person name="Kumar Pinnaka A."/>
        </authorList>
    </citation>
    <scope>NUCLEOTIDE SEQUENCE [LARGE SCALE GENOMIC DNA]</scope>
    <source>
        <strain evidence="1 2">Lz1y</strain>
    </source>
</reference>
<dbReference type="AlphaFoldDB" id="M7MRG6"/>
<accession>M7MRG6</accession>
<name>M7MRG6_9MICC</name>
<organism evidence="1 2">
    <name type="scientific">Paeniglutamicibacter gangotriensis Lz1y</name>
    <dbReference type="NCBI Taxonomy" id="1276920"/>
    <lineage>
        <taxon>Bacteria</taxon>
        <taxon>Bacillati</taxon>
        <taxon>Actinomycetota</taxon>
        <taxon>Actinomycetes</taxon>
        <taxon>Micrococcales</taxon>
        <taxon>Micrococcaceae</taxon>
        <taxon>Paeniglutamicibacter</taxon>
    </lineage>
</organism>
<proteinExistence type="predicted"/>
<dbReference type="STRING" id="1276920.ADIAG_02915"/>